<dbReference type="Gene3D" id="3.50.50.60">
    <property type="entry name" value="FAD/NAD(P)-binding domain"/>
    <property type="match status" value="1"/>
</dbReference>
<dbReference type="GO" id="GO:0004502">
    <property type="term" value="F:kynurenine 3-monooxygenase activity"/>
    <property type="evidence" value="ECO:0007669"/>
    <property type="project" value="UniProtKB-UniRule"/>
</dbReference>
<keyword evidence="8 10" id="KW-0496">Mitochondrion</keyword>
<keyword evidence="14" id="KW-1185">Reference proteome</keyword>
<evidence type="ECO:0000256" key="1">
    <source>
        <dbReference type="ARBA" id="ARBA00001974"/>
    </source>
</evidence>
<comment type="catalytic activity">
    <reaction evidence="9 10">
        <text>L-kynurenine + NADPH + O2 + H(+) = 3-hydroxy-L-kynurenine + NADP(+) + H2O</text>
        <dbReference type="Rhea" id="RHEA:20545"/>
        <dbReference type="ChEBI" id="CHEBI:15377"/>
        <dbReference type="ChEBI" id="CHEBI:15378"/>
        <dbReference type="ChEBI" id="CHEBI:15379"/>
        <dbReference type="ChEBI" id="CHEBI:57783"/>
        <dbReference type="ChEBI" id="CHEBI:57959"/>
        <dbReference type="ChEBI" id="CHEBI:58125"/>
        <dbReference type="ChEBI" id="CHEBI:58349"/>
        <dbReference type="EC" id="1.14.13.9"/>
    </reaction>
</comment>
<organism evidence="13 14">
    <name type="scientific">Coemansia spiralis</name>
    <dbReference type="NCBI Taxonomy" id="417178"/>
    <lineage>
        <taxon>Eukaryota</taxon>
        <taxon>Fungi</taxon>
        <taxon>Fungi incertae sedis</taxon>
        <taxon>Zoopagomycota</taxon>
        <taxon>Kickxellomycotina</taxon>
        <taxon>Kickxellomycetes</taxon>
        <taxon>Kickxellales</taxon>
        <taxon>Kickxellaceae</taxon>
        <taxon>Coemansia</taxon>
    </lineage>
</organism>
<comment type="similarity">
    <text evidence="10">Belongs to the aromatic-ring hydroxylase family. KMO subfamily.</text>
</comment>
<feature type="domain" description="FAD-binding" evidence="12">
    <location>
        <begin position="5"/>
        <end position="337"/>
    </location>
</feature>
<dbReference type="GO" id="GO:0005741">
    <property type="term" value="C:mitochondrial outer membrane"/>
    <property type="evidence" value="ECO:0007669"/>
    <property type="project" value="UniProtKB-SubCell"/>
</dbReference>
<feature type="transmembrane region" description="Helical" evidence="11">
    <location>
        <begin position="442"/>
        <end position="463"/>
    </location>
</feature>
<dbReference type="FunFam" id="3.50.50.60:FF:000129">
    <property type="entry name" value="Kynurenine 3-monooxygenase"/>
    <property type="match status" value="1"/>
</dbReference>
<dbReference type="InterPro" id="IPR027545">
    <property type="entry name" value="Kynurenine_monooxygenase"/>
</dbReference>
<dbReference type="GO" id="GO:0006569">
    <property type="term" value="P:L-tryptophan catabolic process"/>
    <property type="evidence" value="ECO:0007669"/>
    <property type="project" value="UniProtKB-UniRule"/>
</dbReference>
<comment type="caution">
    <text evidence="13">The sequence shown here is derived from an EMBL/GenBank/DDBJ whole genome shotgun (WGS) entry which is preliminary data.</text>
</comment>
<evidence type="ECO:0000313" key="14">
    <source>
        <dbReference type="Proteomes" id="UP001151516"/>
    </source>
</evidence>
<evidence type="ECO:0000259" key="12">
    <source>
        <dbReference type="Pfam" id="PF01494"/>
    </source>
</evidence>
<dbReference type="EMBL" id="JANBTX010000223">
    <property type="protein sequence ID" value="KAJ2684260.1"/>
    <property type="molecule type" value="Genomic_DNA"/>
</dbReference>
<evidence type="ECO:0000256" key="8">
    <source>
        <dbReference type="ARBA" id="ARBA00023128"/>
    </source>
</evidence>
<dbReference type="HAMAP" id="MF_01971">
    <property type="entry name" value="Kynurenine_monooxygenase"/>
    <property type="match status" value="1"/>
</dbReference>
<protein>
    <recommendedName>
        <fullName evidence="10">Kynurenine 3-monooxygenase</fullName>
        <ecNumber evidence="10">1.14.13.9</ecNumber>
    </recommendedName>
    <alternativeName>
        <fullName evidence="10">Biosynthesis of nicotinic acid protein 4</fullName>
    </alternativeName>
    <alternativeName>
        <fullName evidence="10">Kynurenine 3-hydroxylase</fullName>
    </alternativeName>
</protein>
<dbReference type="EC" id="1.14.13.9" evidence="10"/>
<evidence type="ECO:0000256" key="10">
    <source>
        <dbReference type="HAMAP-Rule" id="MF_03018"/>
    </source>
</evidence>
<keyword evidence="10" id="KW-1000">Mitochondrion outer membrane</keyword>
<comment type="subcellular location">
    <subcellularLocation>
        <location evidence="10">Mitochondrion outer membrane</location>
    </subcellularLocation>
</comment>
<dbReference type="GO" id="GO:0070189">
    <property type="term" value="P:kynurenine metabolic process"/>
    <property type="evidence" value="ECO:0007669"/>
    <property type="project" value="TreeGrafter"/>
</dbReference>
<keyword evidence="2 10" id="KW-0285">Flavoprotein</keyword>
<evidence type="ECO:0000256" key="9">
    <source>
        <dbReference type="ARBA" id="ARBA00047818"/>
    </source>
</evidence>
<evidence type="ECO:0000256" key="5">
    <source>
        <dbReference type="ARBA" id="ARBA00022857"/>
    </source>
</evidence>
<keyword evidence="7 10" id="KW-0503">Monooxygenase</keyword>
<dbReference type="InterPro" id="IPR002938">
    <property type="entry name" value="FAD-bd"/>
</dbReference>
<reference evidence="13" key="1">
    <citation type="submission" date="2022-07" db="EMBL/GenBank/DDBJ databases">
        <title>Phylogenomic reconstructions and comparative analyses of Kickxellomycotina fungi.</title>
        <authorList>
            <person name="Reynolds N.K."/>
            <person name="Stajich J.E."/>
            <person name="Barry K."/>
            <person name="Grigoriev I.V."/>
            <person name="Crous P."/>
            <person name="Smith M.E."/>
        </authorList>
    </citation>
    <scope>NUCLEOTIDE SEQUENCE</scope>
    <source>
        <strain evidence="13">CBS 109367</strain>
    </source>
</reference>
<dbReference type="GO" id="GO:0043420">
    <property type="term" value="P:anthranilate metabolic process"/>
    <property type="evidence" value="ECO:0007669"/>
    <property type="project" value="UniProtKB-UniRule"/>
</dbReference>
<dbReference type="GO" id="GO:0071949">
    <property type="term" value="F:FAD binding"/>
    <property type="evidence" value="ECO:0007669"/>
    <property type="project" value="InterPro"/>
</dbReference>
<keyword evidence="6 10" id="KW-0560">Oxidoreductase</keyword>
<dbReference type="PANTHER" id="PTHR46028:SF2">
    <property type="entry name" value="KYNURENINE 3-MONOOXYGENASE"/>
    <property type="match status" value="1"/>
</dbReference>
<keyword evidence="11" id="KW-0812">Transmembrane</keyword>
<keyword evidence="3 10" id="KW-0662">Pyridine nucleotide biosynthesis</keyword>
<keyword evidence="11" id="KW-1133">Transmembrane helix</keyword>
<evidence type="ECO:0000256" key="6">
    <source>
        <dbReference type="ARBA" id="ARBA00023002"/>
    </source>
</evidence>
<dbReference type="SUPFAM" id="SSF51905">
    <property type="entry name" value="FAD/NAD(P)-binding domain"/>
    <property type="match status" value="1"/>
</dbReference>
<comment type="function">
    <text evidence="10">Catalyzes the hydroxylation of L-kynurenine (L-Kyn) to form 3-hydroxy-L-kynurenine (L-3OHKyn). Required for synthesis of quinolinic acid.</text>
</comment>
<dbReference type="OrthoDB" id="10053569at2759"/>
<comment type="pathway">
    <text evidence="10">Cofactor biosynthesis; NAD(+) biosynthesis; quinolinate from L-kynurenine: step 1/3.</text>
</comment>
<name>A0A9W8L2U9_9FUNG</name>
<dbReference type="Pfam" id="PF01494">
    <property type="entry name" value="FAD_binding_3"/>
    <property type="match status" value="1"/>
</dbReference>
<evidence type="ECO:0000313" key="13">
    <source>
        <dbReference type="EMBL" id="KAJ2684260.1"/>
    </source>
</evidence>
<dbReference type="PROSITE" id="PS51257">
    <property type="entry name" value="PROKAR_LIPOPROTEIN"/>
    <property type="match status" value="1"/>
</dbReference>
<dbReference type="AlphaFoldDB" id="A0A9W8L2U9"/>
<comment type="cofactor">
    <cofactor evidence="1 10">
        <name>FAD</name>
        <dbReference type="ChEBI" id="CHEBI:57692"/>
    </cofactor>
</comment>
<evidence type="ECO:0000256" key="2">
    <source>
        <dbReference type="ARBA" id="ARBA00022630"/>
    </source>
</evidence>
<evidence type="ECO:0000256" key="3">
    <source>
        <dbReference type="ARBA" id="ARBA00022642"/>
    </source>
</evidence>
<dbReference type="InterPro" id="IPR036188">
    <property type="entry name" value="FAD/NAD-bd_sf"/>
</dbReference>
<sequence length="479" mass="53971">MAERNVIIIGGGLVGSLAACYFAKRGWKVDLYEKRQDVRQPEHSCLVEHRSINLAISERGFSALRRLDPLLEARVRELAIPMRGRMIHSLDGRQTSQAYDVFGKHINSVGRNALIKILLDAASSYSRVTLHFSHELVDADFDSRRVTLRNAETNHQFDANADLIVGADGAYSRVRQRMMTKVMMNYSQTYIEHGYCEFSMGPTNGEFAMSPNHLHIWPRGSFMLIALPNPDKTFTCTLFMPWRQFDLIKTSAEAVEFFRAKFPDALGLMGEESMCAEYARNPKGSLVYVKCSPHTYKNRAVILGDAAHAMVPFYGQGMNCGFEDVERLDEIMLNALQASGIESTETTQLTDEQLLSALDEYSATRAADTDAIVDLALDNYVEMRARVVSYSYLLRKQLEGLLHRLFPTVVIPLYTMVSFTSIPYAAVIRQWDRQTLWLHRSIYAATATVVLGTGLVSAQLLGMRMPTLSEIARAFSHKH</sequence>
<gene>
    <name evidence="10 13" type="primary">BNA4</name>
    <name evidence="13" type="ORF">IWW39_005025</name>
</gene>
<proteinExistence type="inferred from homology"/>
<dbReference type="Proteomes" id="UP001151516">
    <property type="component" value="Unassembled WGS sequence"/>
</dbReference>
<keyword evidence="4 10" id="KW-0274">FAD</keyword>
<evidence type="ECO:0000256" key="4">
    <source>
        <dbReference type="ARBA" id="ARBA00022827"/>
    </source>
</evidence>
<keyword evidence="10 11" id="KW-0472">Membrane</keyword>
<dbReference type="PRINTS" id="PR00420">
    <property type="entry name" value="RNGMNOXGNASE"/>
</dbReference>
<feature type="transmembrane region" description="Helical" evidence="11">
    <location>
        <begin position="401"/>
        <end position="422"/>
    </location>
</feature>
<evidence type="ECO:0000256" key="11">
    <source>
        <dbReference type="SAM" id="Phobius"/>
    </source>
</evidence>
<dbReference type="GO" id="GO:0019805">
    <property type="term" value="P:quinolinate biosynthetic process"/>
    <property type="evidence" value="ECO:0007669"/>
    <property type="project" value="UniProtKB-UniRule"/>
</dbReference>
<accession>A0A9W8L2U9</accession>
<dbReference type="PANTHER" id="PTHR46028">
    <property type="entry name" value="KYNURENINE 3-MONOOXYGENASE"/>
    <property type="match status" value="1"/>
</dbReference>
<keyword evidence="5 10" id="KW-0521">NADP</keyword>
<evidence type="ECO:0000256" key="7">
    <source>
        <dbReference type="ARBA" id="ARBA00023033"/>
    </source>
</evidence>
<dbReference type="GO" id="GO:0034354">
    <property type="term" value="P:'de novo' NAD+ biosynthetic process from L-tryptophan"/>
    <property type="evidence" value="ECO:0007669"/>
    <property type="project" value="UniProtKB-UniRule"/>
</dbReference>